<feature type="domain" description="Glycosyltransferase subfamily 4-like N-terminal" evidence="1">
    <location>
        <begin position="86"/>
        <end position="178"/>
    </location>
</feature>
<keyword evidence="3" id="KW-1185">Reference proteome</keyword>
<evidence type="ECO:0000259" key="1">
    <source>
        <dbReference type="Pfam" id="PF13579"/>
    </source>
</evidence>
<proteinExistence type="predicted"/>
<sequence length="403" mass="45450">MTLPKLLYVGDVPVECSYHGSALLYRLLEDYPADRLHVIECGIQSEDRRRLVHGSYAYIPYPLQRLRTTRFTTYYLSVLAVYAQYRLKSVVLKTMQNCKPDAILTVGHGFSWIAAAQLAEQLGVPLHFIVHDDVPSTIELSSRAKRFFQVRFSQVYRDAASRLCVSPYMVDEYRERYSASGVVLYPGRSKQVSAITYQEPRPKTTSTLRFAFAGSLNSKGFIDSLNSLCAVLDELSVNAEILMYGPFTSEDAKKSGFQSPRARFRGLVPAAEIVETLQREADILYLPISFSDQDRCNMAIHFPSKLTDYSATGLPVLVFGPVYASAIRWCRDANCGVLTASGDVELLECVKRLSDCETRVKLGRITYEVGRQAFSHTGTSQVLFNQLNRFNNQSESQKKKHLH</sequence>
<dbReference type="AlphaFoldDB" id="A0A5C6F5U9"/>
<dbReference type="Pfam" id="PF13579">
    <property type="entry name" value="Glyco_trans_4_4"/>
    <property type="match status" value="1"/>
</dbReference>
<comment type="caution">
    <text evidence="2">The sequence shown here is derived from an EMBL/GenBank/DDBJ whole genome shotgun (WGS) entry which is preliminary data.</text>
</comment>
<protein>
    <recommendedName>
        <fullName evidence="1">Glycosyltransferase subfamily 4-like N-terminal domain-containing protein</fullName>
    </recommendedName>
</protein>
<evidence type="ECO:0000313" key="2">
    <source>
        <dbReference type="EMBL" id="TWU55219.1"/>
    </source>
</evidence>
<accession>A0A5C6F5U9</accession>
<reference evidence="2 3" key="1">
    <citation type="submission" date="2019-02" db="EMBL/GenBank/DDBJ databases">
        <title>Deep-cultivation of Planctomycetes and their phenomic and genomic characterization uncovers novel biology.</title>
        <authorList>
            <person name="Wiegand S."/>
            <person name="Jogler M."/>
            <person name="Boedeker C."/>
            <person name="Pinto D."/>
            <person name="Vollmers J."/>
            <person name="Rivas-Marin E."/>
            <person name="Kohn T."/>
            <person name="Peeters S.H."/>
            <person name="Heuer A."/>
            <person name="Rast P."/>
            <person name="Oberbeckmann S."/>
            <person name="Bunk B."/>
            <person name="Jeske O."/>
            <person name="Meyerdierks A."/>
            <person name="Storesund J.E."/>
            <person name="Kallscheuer N."/>
            <person name="Luecker S."/>
            <person name="Lage O.M."/>
            <person name="Pohl T."/>
            <person name="Merkel B.J."/>
            <person name="Hornburger P."/>
            <person name="Mueller R.-W."/>
            <person name="Bruemmer F."/>
            <person name="Labrenz M."/>
            <person name="Spormann A.M."/>
            <person name="Op Den Camp H."/>
            <person name="Overmann J."/>
            <person name="Amann R."/>
            <person name="Jetten M.S.M."/>
            <person name="Mascher T."/>
            <person name="Medema M.H."/>
            <person name="Devos D.P."/>
            <person name="Kaster A.-K."/>
            <person name="Ovreas L."/>
            <person name="Rohde M."/>
            <person name="Galperin M.Y."/>
            <person name="Jogler C."/>
        </authorList>
    </citation>
    <scope>NUCLEOTIDE SEQUENCE [LARGE SCALE GENOMIC DNA]</scope>
    <source>
        <strain evidence="2 3">Poly59</strain>
    </source>
</reference>
<dbReference type="EMBL" id="SJPX01000002">
    <property type="protein sequence ID" value="TWU55219.1"/>
    <property type="molecule type" value="Genomic_DNA"/>
</dbReference>
<dbReference type="InterPro" id="IPR028098">
    <property type="entry name" value="Glyco_trans_4-like_N"/>
</dbReference>
<dbReference type="Gene3D" id="3.40.50.2000">
    <property type="entry name" value="Glycogen Phosphorylase B"/>
    <property type="match status" value="2"/>
</dbReference>
<dbReference type="SUPFAM" id="SSF53756">
    <property type="entry name" value="UDP-Glycosyltransferase/glycogen phosphorylase"/>
    <property type="match status" value="1"/>
</dbReference>
<organism evidence="2 3">
    <name type="scientific">Rubripirellula reticaptiva</name>
    <dbReference type="NCBI Taxonomy" id="2528013"/>
    <lineage>
        <taxon>Bacteria</taxon>
        <taxon>Pseudomonadati</taxon>
        <taxon>Planctomycetota</taxon>
        <taxon>Planctomycetia</taxon>
        <taxon>Pirellulales</taxon>
        <taxon>Pirellulaceae</taxon>
        <taxon>Rubripirellula</taxon>
    </lineage>
</organism>
<gene>
    <name evidence="2" type="ORF">Poly59_15160</name>
</gene>
<name>A0A5C6F5U9_9BACT</name>
<evidence type="ECO:0000313" key="3">
    <source>
        <dbReference type="Proteomes" id="UP000317977"/>
    </source>
</evidence>
<dbReference type="RefSeq" id="WP_146533450.1">
    <property type="nucleotide sequence ID" value="NZ_SJPX01000002.1"/>
</dbReference>
<dbReference type="Proteomes" id="UP000317977">
    <property type="component" value="Unassembled WGS sequence"/>
</dbReference>
<dbReference type="GO" id="GO:0016757">
    <property type="term" value="F:glycosyltransferase activity"/>
    <property type="evidence" value="ECO:0007669"/>
    <property type="project" value="UniProtKB-ARBA"/>
</dbReference>
<dbReference type="OrthoDB" id="8481352at2"/>